<dbReference type="EnsemblMetazoa" id="XM_014386555.2">
    <property type="protein sequence ID" value="XP_014242041.1"/>
    <property type="gene ID" value="LOC106662456"/>
</dbReference>
<reference evidence="3" key="1">
    <citation type="submission" date="2022-01" db="UniProtKB">
        <authorList>
            <consortium name="EnsemblMetazoa"/>
        </authorList>
    </citation>
    <scope>IDENTIFICATION</scope>
</reference>
<evidence type="ECO:0000313" key="3">
    <source>
        <dbReference type="EnsemblMetazoa" id="XP_014242041.1"/>
    </source>
</evidence>
<dbReference type="AlphaFoldDB" id="A0A8I6RDY6"/>
<evidence type="ECO:0008006" key="5">
    <source>
        <dbReference type="Google" id="ProtNLM"/>
    </source>
</evidence>
<keyword evidence="4" id="KW-1185">Reference proteome</keyword>
<dbReference type="Proteomes" id="UP000494040">
    <property type="component" value="Unassembled WGS sequence"/>
</dbReference>
<dbReference type="KEGG" id="clec:106662456"/>
<dbReference type="InterPro" id="IPR036846">
    <property type="entry name" value="GM2-AP_sf"/>
</dbReference>
<dbReference type="RefSeq" id="XP_014242041.1">
    <property type="nucleotide sequence ID" value="XM_014386555.2"/>
</dbReference>
<name>A0A8I6RDY6_CIMLE</name>
<evidence type="ECO:0000256" key="1">
    <source>
        <dbReference type="ARBA" id="ARBA00022729"/>
    </source>
</evidence>
<dbReference type="Gene3D" id="2.70.220.10">
    <property type="entry name" value="Ganglioside GM2 activator"/>
    <property type="match status" value="1"/>
</dbReference>
<accession>A0A8I6RDY6</accession>
<sequence>MSLFYLSIFSSLAYFHIAFGAKQFYDIRLVKIFDCSYPTDNISTRISVDVKYINKTSFVLNGDYSIVEKLDNNVVLHVSADLKSKGEYKEKLFDNELGPLCDGMKKLSPSFFAQLLGNGDTEKMCPIHKGQYSVDSEPMTIELPNVKTLPFGAYRVKFEGHRGPCKVFCLAVFADVTKPR</sequence>
<keyword evidence="1 2" id="KW-0732">Signal</keyword>
<dbReference type="GeneID" id="106662456"/>
<proteinExistence type="predicted"/>
<feature type="signal peptide" evidence="2">
    <location>
        <begin position="1"/>
        <end position="20"/>
    </location>
</feature>
<evidence type="ECO:0000256" key="2">
    <source>
        <dbReference type="SAM" id="SignalP"/>
    </source>
</evidence>
<evidence type="ECO:0000313" key="4">
    <source>
        <dbReference type="Proteomes" id="UP000494040"/>
    </source>
</evidence>
<organism evidence="3 4">
    <name type="scientific">Cimex lectularius</name>
    <name type="common">Bed bug</name>
    <name type="synonym">Acanthia lectularia</name>
    <dbReference type="NCBI Taxonomy" id="79782"/>
    <lineage>
        <taxon>Eukaryota</taxon>
        <taxon>Metazoa</taxon>
        <taxon>Ecdysozoa</taxon>
        <taxon>Arthropoda</taxon>
        <taxon>Hexapoda</taxon>
        <taxon>Insecta</taxon>
        <taxon>Pterygota</taxon>
        <taxon>Neoptera</taxon>
        <taxon>Paraneoptera</taxon>
        <taxon>Hemiptera</taxon>
        <taxon>Heteroptera</taxon>
        <taxon>Panheteroptera</taxon>
        <taxon>Cimicomorpha</taxon>
        <taxon>Cimicidae</taxon>
        <taxon>Cimex</taxon>
    </lineage>
</organism>
<feature type="chain" id="PRO_5035183981" description="MD-2-related lipid-recognition domain-containing protein" evidence="2">
    <location>
        <begin position="21"/>
        <end position="180"/>
    </location>
</feature>
<dbReference type="OrthoDB" id="6739132at2759"/>
<protein>
    <recommendedName>
        <fullName evidence="5">MD-2-related lipid-recognition domain-containing protein</fullName>
    </recommendedName>
</protein>